<keyword evidence="3" id="KW-0998">Cell outer membrane</keyword>
<dbReference type="SUPFAM" id="SSF56935">
    <property type="entry name" value="Porins"/>
    <property type="match status" value="1"/>
</dbReference>
<organism evidence="8 9">
    <name type="scientific">Larkinella rosea</name>
    <dbReference type="NCBI Taxonomy" id="2025312"/>
    <lineage>
        <taxon>Bacteria</taxon>
        <taxon>Pseudomonadati</taxon>
        <taxon>Bacteroidota</taxon>
        <taxon>Cytophagia</taxon>
        <taxon>Cytophagales</taxon>
        <taxon>Spirosomataceae</taxon>
        <taxon>Larkinella</taxon>
    </lineage>
</organism>
<dbReference type="PANTHER" id="PTHR40980:SF4">
    <property type="entry name" value="TONB-DEPENDENT RECEPTOR-LIKE BETA-BARREL DOMAIN-CONTAINING PROTEIN"/>
    <property type="match status" value="1"/>
</dbReference>
<evidence type="ECO:0000259" key="6">
    <source>
        <dbReference type="Pfam" id="PF07715"/>
    </source>
</evidence>
<dbReference type="EMBL" id="RQJO01000008">
    <property type="protein sequence ID" value="RRB04068.1"/>
    <property type="molecule type" value="Genomic_DNA"/>
</dbReference>
<gene>
    <name evidence="8" type="ORF">EHT25_11115</name>
</gene>
<dbReference type="InterPro" id="IPR041700">
    <property type="entry name" value="OMP_b-brl_3"/>
</dbReference>
<dbReference type="GO" id="GO:0009279">
    <property type="term" value="C:cell outer membrane"/>
    <property type="evidence" value="ECO:0007669"/>
    <property type="project" value="UniProtKB-SubCell"/>
</dbReference>
<evidence type="ECO:0000256" key="1">
    <source>
        <dbReference type="ARBA" id="ARBA00004442"/>
    </source>
</evidence>
<dbReference type="InterPro" id="IPR012910">
    <property type="entry name" value="Plug_dom"/>
</dbReference>
<keyword evidence="8" id="KW-0675">Receptor</keyword>
<feature type="domain" description="Outer membrane protein beta-barrel" evidence="7">
    <location>
        <begin position="384"/>
        <end position="790"/>
    </location>
</feature>
<evidence type="ECO:0000259" key="7">
    <source>
        <dbReference type="Pfam" id="PF14905"/>
    </source>
</evidence>
<dbReference type="AlphaFoldDB" id="A0A3P1BSJ3"/>
<keyword evidence="5" id="KW-0732">Signal</keyword>
<evidence type="ECO:0000256" key="2">
    <source>
        <dbReference type="ARBA" id="ARBA00023136"/>
    </source>
</evidence>
<dbReference type="Pfam" id="PF07715">
    <property type="entry name" value="Plug"/>
    <property type="match status" value="1"/>
</dbReference>
<feature type="region of interest" description="Disordered" evidence="4">
    <location>
        <begin position="797"/>
        <end position="816"/>
    </location>
</feature>
<dbReference type="InterPro" id="IPR036942">
    <property type="entry name" value="Beta-barrel_TonB_sf"/>
</dbReference>
<dbReference type="InterPro" id="IPR008969">
    <property type="entry name" value="CarboxyPept-like_regulatory"/>
</dbReference>
<evidence type="ECO:0000313" key="9">
    <source>
        <dbReference type="Proteomes" id="UP000271925"/>
    </source>
</evidence>
<feature type="signal peptide" evidence="5">
    <location>
        <begin position="1"/>
        <end position="22"/>
    </location>
</feature>
<keyword evidence="2" id="KW-0472">Membrane</keyword>
<dbReference type="Gene3D" id="2.170.130.10">
    <property type="entry name" value="TonB-dependent receptor, plug domain"/>
    <property type="match status" value="1"/>
</dbReference>
<evidence type="ECO:0000256" key="5">
    <source>
        <dbReference type="SAM" id="SignalP"/>
    </source>
</evidence>
<dbReference type="SUPFAM" id="SSF49464">
    <property type="entry name" value="Carboxypeptidase regulatory domain-like"/>
    <property type="match status" value="1"/>
</dbReference>
<dbReference type="Pfam" id="PF14905">
    <property type="entry name" value="OMP_b-brl_3"/>
    <property type="match status" value="1"/>
</dbReference>
<dbReference type="Gene3D" id="2.40.170.20">
    <property type="entry name" value="TonB-dependent receptor, beta-barrel domain"/>
    <property type="match status" value="1"/>
</dbReference>
<feature type="domain" description="TonB-dependent receptor plug" evidence="6">
    <location>
        <begin position="135"/>
        <end position="226"/>
    </location>
</feature>
<feature type="chain" id="PRO_5018217602" evidence="5">
    <location>
        <begin position="23"/>
        <end position="816"/>
    </location>
</feature>
<name>A0A3P1BSJ3_9BACT</name>
<reference evidence="8 9" key="1">
    <citation type="submission" date="2018-11" db="EMBL/GenBank/DDBJ databases">
        <authorList>
            <person name="Zhou Z."/>
            <person name="Wang G."/>
        </authorList>
    </citation>
    <scope>NUCLEOTIDE SEQUENCE [LARGE SCALE GENOMIC DNA]</scope>
    <source>
        <strain evidence="8 9">KCTC52004</strain>
    </source>
</reference>
<dbReference type="RefSeq" id="WP_124874425.1">
    <property type="nucleotide sequence ID" value="NZ_RQJO01000008.1"/>
</dbReference>
<protein>
    <submittedName>
        <fullName evidence="8">TonB-dependent receptor</fullName>
    </submittedName>
</protein>
<dbReference type="Pfam" id="PF13620">
    <property type="entry name" value="CarboxypepD_reg"/>
    <property type="match status" value="1"/>
</dbReference>
<dbReference type="Gene3D" id="2.60.40.1120">
    <property type="entry name" value="Carboxypeptidase-like, regulatory domain"/>
    <property type="match status" value="1"/>
</dbReference>
<dbReference type="PANTHER" id="PTHR40980">
    <property type="entry name" value="PLUG DOMAIN-CONTAINING PROTEIN"/>
    <property type="match status" value="1"/>
</dbReference>
<evidence type="ECO:0000256" key="3">
    <source>
        <dbReference type="ARBA" id="ARBA00023237"/>
    </source>
</evidence>
<comment type="caution">
    <text evidence="8">The sequence shown here is derived from an EMBL/GenBank/DDBJ whole genome shotgun (WGS) entry which is preliminary data.</text>
</comment>
<accession>A0A3P1BSJ3</accession>
<keyword evidence="9" id="KW-1185">Reference proteome</keyword>
<dbReference type="InterPro" id="IPR037066">
    <property type="entry name" value="Plug_dom_sf"/>
</dbReference>
<sequence>MKTKIRVIFTLWITSAQLIGWAQSPVQLSGQVITADQKPVDAAAVSVVHAADSSLVKAELTEVGGTFRFMNLKAGSYFITVSALGFEPYWSQRIELTDAETVRTLEPFRLRISAIKLNEVVVTAKKEFVEYKLDRTVVNVDALLSNAGTNILEVLQKAPGVMVDQDGNISLKGQSGVLVLIDNRPTYLSATDLAAYLKSLPSGTIDQIELMTNPPARYDAAGKAGVINIKTKKSKIEGFNGSLSANLGRAFYWRHSETVNLNYRKNRFNFFLNGGFNSQDTWRKLAIERRYYGENQRLNTIFSQTSYFYPHNRTPTFKAGMDFYVNPKTTVGFVFTGSYAFNHETRSVNSALLDAESQSDSLIEAANSQRSQFRQNGINLNFTHQYDSTGRSISVDLDHVGYRISTQQQFQNRFLDASSTEKNRENIRADLPSNVAIYTLRSDYNHPLKNKASLAAGVKSSYVATDNAANYFTQTASTETPDLDKTNRFRYTENINAAYLNVNGEMGRFSFQTGLRLENTNAYGHQLGNAIKPDSTFRRNYTNLFPTVYLSYRLDSNQNNLIFSYGRRIGRPYYQDLNPFVFLLDKFTYFAGNPFLRPEFGHKFELKFTHKNRFNVALMYNYVTNMNSETIEQQGAIFISRTGNIGYLQFGGISVNTTLKAGNWWTCNLYAEVIKNRFAGLPGTGGLVTGSVYGYINPSSQFLFKNGWSAELSWFYITRSQSAQFDKSALFAMNTGVQKKVLANKGSVRLTLRDAFRSLQPQGKILNIPNATASYHNRFDSRSLTVSFTYNFSKGAAGKQKRNTSGAGSEQDRVKN</sequence>
<dbReference type="Proteomes" id="UP000271925">
    <property type="component" value="Unassembled WGS sequence"/>
</dbReference>
<dbReference type="OrthoDB" id="905812at2"/>
<evidence type="ECO:0000256" key="4">
    <source>
        <dbReference type="SAM" id="MobiDB-lite"/>
    </source>
</evidence>
<comment type="subcellular location">
    <subcellularLocation>
        <location evidence="1">Cell outer membrane</location>
    </subcellularLocation>
</comment>
<evidence type="ECO:0000313" key="8">
    <source>
        <dbReference type="EMBL" id="RRB04068.1"/>
    </source>
</evidence>
<proteinExistence type="predicted"/>